<evidence type="ECO:0000256" key="1">
    <source>
        <dbReference type="ARBA" id="ARBA00022722"/>
    </source>
</evidence>
<dbReference type="InterPro" id="IPR011335">
    <property type="entry name" value="Restrct_endonuc-II-like"/>
</dbReference>
<organism evidence="5 6">
    <name type="scientific">Anaerobiospirillum thomasii</name>
    <dbReference type="NCBI Taxonomy" id="179995"/>
    <lineage>
        <taxon>Bacteria</taxon>
        <taxon>Pseudomonadati</taxon>
        <taxon>Pseudomonadota</taxon>
        <taxon>Gammaproteobacteria</taxon>
        <taxon>Aeromonadales</taxon>
        <taxon>Succinivibrionaceae</taxon>
        <taxon>Anaerobiospirillum</taxon>
    </lineage>
</organism>
<evidence type="ECO:0000259" key="4">
    <source>
        <dbReference type="SMART" id="SM00927"/>
    </source>
</evidence>
<dbReference type="Proteomes" id="UP000250086">
    <property type="component" value="Unassembled WGS sequence"/>
</dbReference>
<dbReference type="GO" id="GO:0004519">
    <property type="term" value="F:endonuclease activity"/>
    <property type="evidence" value="ECO:0007669"/>
    <property type="project" value="UniProtKB-KW"/>
</dbReference>
<evidence type="ECO:0000256" key="2">
    <source>
        <dbReference type="ARBA" id="ARBA00022759"/>
    </source>
</evidence>
<evidence type="ECO:0000256" key="3">
    <source>
        <dbReference type="ARBA" id="ARBA00022801"/>
    </source>
</evidence>
<dbReference type="Pfam" id="PF02976">
    <property type="entry name" value="MutH"/>
    <property type="match status" value="1"/>
</dbReference>
<feature type="domain" description="DNA mismatch repair MutH/Type II restriction enzyme Sau3AI" evidence="4">
    <location>
        <begin position="103"/>
        <end position="201"/>
    </location>
</feature>
<name>A0A2X0WG97_9GAMM</name>
<dbReference type="SMART" id="SM00927">
    <property type="entry name" value="MutH"/>
    <property type="match status" value="1"/>
</dbReference>
<dbReference type="InterPro" id="IPR011337">
    <property type="entry name" value="DNA_rep_MutH/RE_typeII_Sau3AI"/>
</dbReference>
<gene>
    <name evidence="5" type="primary">mutH</name>
    <name evidence="5" type="ORF">NCTC13093_00769</name>
</gene>
<dbReference type="SUPFAM" id="SSF52980">
    <property type="entry name" value="Restriction endonuclease-like"/>
    <property type="match status" value="1"/>
</dbReference>
<evidence type="ECO:0000313" key="5">
    <source>
        <dbReference type="EMBL" id="SPT69397.1"/>
    </source>
</evidence>
<proteinExistence type="predicted"/>
<reference evidence="5 6" key="1">
    <citation type="submission" date="2018-06" db="EMBL/GenBank/DDBJ databases">
        <authorList>
            <consortium name="Pathogen Informatics"/>
            <person name="Doyle S."/>
        </authorList>
    </citation>
    <scope>NUCLEOTIDE SEQUENCE [LARGE SCALE GENOMIC DNA]</scope>
    <source>
        <strain evidence="5 6">NCTC13093</strain>
    </source>
</reference>
<keyword evidence="2" id="KW-0255">Endonuclease</keyword>
<dbReference type="InterPro" id="IPR037057">
    <property type="entry name" value="DNA_rep_MutH/T2_RE_sf"/>
</dbReference>
<evidence type="ECO:0000313" key="6">
    <source>
        <dbReference type="Proteomes" id="UP000250086"/>
    </source>
</evidence>
<dbReference type="CDD" id="cd00583">
    <property type="entry name" value="MutH-like"/>
    <property type="match status" value="1"/>
</dbReference>
<dbReference type="GO" id="GO:0003677">
    <property type="term" value="F:DNA binding"/>
    <property type="evidence" value="ECO:0007669"/>
    <property type="project" value="InterPro"/>
</dbReference>
<dbReference type="GO" id="GO:0016787">
    <property type="term" value="F:hydrolase activity"/>
    <property type="evidence" value="ECO:0007669"/>
    <property type="project" value="UniProtKB-KW"/>
</dbReference>
<protein>
    <submittedName>
        <fullName evidence="5">Methyl-directed mismatch repair protein</fullName>
    </submittedName>
</protein>
<keyword evidence="3" id="KW-0378">Hydrolase</keyword>
<keyword evidence="6" id="KW-1185">Reference proteome</keyword>
<accession>A0A2X0WG97</accession>
<keyword evidence="1" id="KW-0540">Nuclease</keyword>
<dbReference type="AlphaFoldDB" id="A0A2X0WG97"/>
<sequence>MYLITSKKLKKFKLFNKTHKIWLLSQTPYYLQIQKRVIVSQVKHHLQSSVSIAAPKSLAELKHRLDAIKGVSLEDICRQLDIAMPENSTRGKGFTGQVIEYVLGADAKTLPLPDFRDFALELKTLPVDENLKPLESTFLCHANLNPVTHIPFEKSALYKKTRCMLFVFILSPDDKELGHRRILGYYFFMPDKDELETIKADYDELMDMVCQGRAHEINARIGTIVQMRPKAASGRELTQIVDRFGQIAYTRPRGFYMRRSFTQAMCIKLQGNLKPLC</sequence>
<dbReference type="EMBL" id="UAPV01000001">
    <property type="protein sequence ID" value="SPT69397.1"/>
    <property type="molecule type" value="Genomic_DNA"/>
</dbReference>
<dbReference type="Gene3D" id="3.40.600.10">
    <property type="entry name" value="DNA mismatch repair MutH/Restriction endonuclease, type II"/>
    <property type="match status" value="1"/>
</dbReference>